<name>A0A8T1XDD5_9STRA</name>
<evidence type="ECO:0000256" key="2">
    <source>
        <dbReference type="SAM" id="MobiDB-lite"/>
    </source>
</evidence>
<accession>A0A8T1XDD5</accession>
<proteinExistence type="predicted"/>
<reference evidence="3" key="1">
    <citation type="submission" date="2021-02" db="EMBL/GenBank/DDBJ databases">
        <authorList>
            <person name="Palmer J.M."/>
        </authorList>
    </citation>
    <scope>NUCLEOTIDE SEQUENCE</scope>
    <source>
        <strain evidence="3">SCRP23</strain>
    </source>
</reference>
<evidence type="ECO:0008006" key="5">
    <source>
        <dbReference type="Google" id="ProtNLM"/>
    </source>
</evidence>
<feature type="region of interest" description="Disordered" evidence="2">
    <location>
        <begin position="1"/>
        <end position="76"/>
    </location>
</feature>
<evidence type="ECO:0000313" key="3">
    <source>
        <dbReference type="EMBL" id="KAG7402288.1"/>
    </source>
</evidence>
<protein>
    <recommendedName>
        <fullName evidence="5">BZIP domain-containing protein</fullName>
    </recommendedName>
</protein>
<gene>
    <name evidence="3" type="ORF">PHYBOEH_003547</name>
</gene>
<sequence length="468" mass="52514">MSAQSCNSSRLSFSIPLDPVQTRSSSGVKRNDCDSPTASPSELKKRMLTPPRSEISIENDVDTASPRTDASWPSDEDLNEISLGVKLAGSSSSSQTKNLTKQTDAALSAQGLSADAIKKLKAQRRREQVRAASRRCRYRQRKETEDLRTKVFQLEEYIAHTLQSHEWERRQQNQRILELQQENDLLTQQLALANVREGSICSANSSDLEPTPLNSPIKLEDDTLPDDLVRCITNDVPQQWSRELVLHAVDDTTRQLVAMLESQVQPVKSPVIFGWQFDFWAEGDKYYARNRKFFPGVSALELGKRMQTVDPQRYMETFPEVQKMEILQMFDENVNVMRVVKALPGKALTQAVLARFLATSAPPAGSTSRWVYADRTIDEPSDGEYELENECNGYIFEDTVQKLKDGSIVEGCIAQGVGAFESGGLECSVLLEQLAQAFSSVVIRWESLFINDFIPDDADGFVDMVLDL</sequence>
<keyword evidence="4" id="KW-1185">Reference proteome</keyword>
<feature type="compositionally biased region" description="Polar residues" evidence="2">
    <location>
        <begin position="1"/>
        <end position="12"/>
    </location>
</feature>
<dbReference type="CDD" id="cd14686">
    <property type="entry name" value="bZIP"/>
    <property type="match status" value="1"/>
</dbReference>
<dbReference type="OrthoDB" id="123206at2759"/>
<dbReference type="Proteomes" id="UP000693981">
    <property type="component" value="Unassembled WGS sequence"/>
</dbReference>
<feature type="coiled-coil region" evidence="1">
    <location>
        <begin position="162"/>
        <end position="196"/>
    </location>
</feature>
<keyword evidence="1" id="KW-0175">Coiled coil</keyword>
<feature type="compositionally biased region" description="Polar residues" evidence="2">
    <location>
        <begin position="21"/>
        <end position="40"/>
    </location>
</feature>
<evidence type="ECO:0000313" key="4">
    <source>
        <dbReference type="Proteomes" id="UP000693981"/>
    </source>
</evidence>
<dbReference type="AlphaFoldDB" id="A0A8T1XDD5"/>
<dbReference type="EMBL" id="JAGDFL010000002">
    <property type="protein sequence ID" value="KAG7402288.1"/>
    <property type="molecule type" value="Genomic_DNA"/>
</dbReference>
<evidence type="ECO:0000256" key="1">
    <source>
        <dbReference type="SAM" id="Coils"/>
    </source>
</evidence>
<organism evidence="3 4">
    <name type="scientific">Phytophthora boehmeriae</name>
    <dbReference type="NCBI Taxonomy" id="109152"/>
    <lineage>
        <taxon>Eukaryota</taxon>
        <taxon>Sar</taxon>
        <taxon>Stramenopiles</taxon>
        <taxon>Oomycota</taxon>
        <taxon>Peronosporomycetes</taxon>
        <taxon>Peronosporales</taxon>
        <taxon>Peronosporaceae</taxon>
        <taxon>Phytophthora</taxon>
    </lineage>
</organism>
<comment type="caution">
    <text evidence="3">The sequence shown here is derived from an EMBL/GenBank/DDBJ whole genome shotgun (WGS) entry which is preliminary data.</text>
</comment>